<reference evidence="8 9" key="1">
    <citation type="submission" date="2019-04" db="EMBL/GenBank/DDBJ databases">
        <title>Friends and foes A comparative genomics study of 23 Aspergillus species from section Flavi.</title>
        <authorList>
            <consortium name="DOE Joint Genome Institute"/>
            <person name="Kjaerbolling I."/>
            <person name="Vesth T."/>
            <person name="Frisvad J.C."/>
            <person name="Nybo J.L."/>
            <person name="Theobald S."/>
            <person name="Kildgaard S."/>
            <person name="Isbrandt T."/>
            <person name="Kuo A."/>
            <person name="Sato A."/>
            <person name="Lyhne E.K."/>
            <person name="Kogle M.E."/>
            <person name="Wiebenga A."/>
            <person name="Kun R.S."/>
            <person name="Lubbers R.J."/>
            <person name="Makela M.R."/>
            <person name="Barry K."/>
            <person name="Chovatia M."/>
            <person name="Clum A."/>
            <person name="Daum C."/>
            <person name="Haridas S."/>
            <person name="He G."/>
            <person name="LaButti K."/>
            <person name="Lipzen A."/>
            <person name="Mondo S."/>
            <person name="Riley R."/>
            <person name="Salamov A."/>
            <person name="Simmons B.A."/>
            <person name="Magnuson J.K."/>
            <person name="Henrissat B."/>
            <person name="Mortensen U.H."/>
            <person name="Larsen T.O."/>
            <person name="Devries R.P."/>
            <person name="Grigoriev I.V."/>
            <person name="Machida M."/>
            <person name="Baker S.E."/>
            <person name="Andersen M.R."/>
        </authorList>
    </citation>
    <scope>NUCLEOTIDE SEQUENCE [LARGE SCALE GENOMIC DNA]</scope>
    <source>
        <strain evidence="8 9">CBS 151.66</strain>
    </source>
</reference>
<evidence type="ECO:0000256" key="5">
    <source>
        <dbReference type="ARBA" id="ARBA00038359"/>
    </source>
</evidence>
<feature type="transmembrane region" description="Helical" evidence="6">
    <location>
        <begin position="24"/>
        <end position="45"/>
    </location>
</feature>
<feature type="domain" description="Rhodopsin" evidence="7">
    <location>
        <begin position="41"/>
        <end position="227"/>
    </location>
</feature>
<accession>A0A5N5WVB1</accession>
<proteinExistence type="inferred from homology"/>
<dbReference type="Pfam" id="PF20684">
    <property type="entry name" value="Fung_rhodopsin"/>
    <property type="match status" value="1"/>
</dbReference>
<dbReference type="EMBL" id="ML732283">
    <property type="protein sequence ID" value="KAB8071052.1"/>
    <property type="molecule type" value="Genomic_DNA"/>
</dbReference>
<protein>
    <recommendedName>
        <fullName evidence="7">Rhodopsin domain-containing protein</fullName>
    </recommendedName>
</protein>
<dbReference type="Proteomes" id="UP000326565">
    <property type="component" value="Unassembled WGS sequence"/>
</dbReference>
<evidence type="ECO:0000313" key="8">
    <source>
        <dbReference type="EMBL" id="KAB8071052.1"/>
    </source>
</evidence>
<name>A0A5N5WVB1_9EURO</name>
<feature type="transmembrane region" description="Helical" evidence="6">
    <location>
        <begin position="57"/>
        <end position="82"/>
    </location>
</feature>
<keyword evidence="9" id="KW-1185">Reference proteome</keyword>
<comment type="subcellular location">
    <subcellularLocation>
        <location evidence="1">Membrane</location>
        <topology evidence="1">Multi-pass membrane protein</topology>
    </subcellularLocation>
</comment>
<dbReference type="GO" id="GO:0016020">
    <property type="term" value="C:membrane"/>
    <property type="evidence" value="ECO:0007669"/>
    <property type="project" value="UniProtKB-SubCell"/>
</dbReference>
<gene>
    <name evidence="8" type="ORF">BDV29DRAFT_193546</name>
</gene>
<feature type="transmembrane region" description="Helical" evidence="6">
    <location>
        <begin position="184"/>
        <end position="207"/>
    </location>
</feature>
<comment type="similarity">
    <text evidence="5">Belongs to the SAT4 family.</text>
</comment>
<keyword evidence="4 6" id="KW-0472">Membrane</keyword>
<evidence type="ECO:0000259" key="7">
    <source>
        <dbReference type="Pfam" id="PF20684"/>
    </source>
</evidence>
<dbReference type="AlphaFoldDB" id="A0A5N5WVB1"/>
<sequence>MSVSGDFGPAPPGVDLSENRDASILGAVITLMVVGTLAVVLRIYARTEFKKLSHLTIDDYLIFVAMLFAYGLGICVIISVKYNNGHHIQVLTNHEFTVIWKLLFSHVILYAFCVTCTKTSIIMFYNRIFNLHYSLYFVMFFILAYFIVIIITISVACHPIPHFWEQYTHPETTVGTCIDVPKFFFGNGIAAVLVDIMILCVPVPVIWNLQMPKSKRMAVISILLLGSL</sequence>
<keyword evidence="3 6" id="KW-1133">Transmembrane helix</keyword>
<dbReference type="PANTHER" id="PTHR33048:SF47">
    <property type="entry name" value="INTEGRAL MEMBRANE PROTEIN-RELATED"/>
    <property type="match status" value="1"/>
</dbReference>
<feature type="transmembrane region" description="Helical" evidence="6">
    <location>
        <begin position="137"/>
        <end position="164"/>
    </location>
</feature>
<dbReference type="OrthoDB" id="5429740at2759"/>
<evidence type="ECO:0000256" key="2">
    <source>
        <dbReference type="ARBA" id="ARBA00022692"/>
    </source>
</evidence>
<keyword evidence="2 6" id="KW-0812">Transmembrane</keyword>
<dbReference type="InterPro" id="IPR052337">
    <property type="entry name" value="SAT4-like"/>
</dbReference>
<evidence type="ECO:0000256" key="1">
    <source>
        <dbReference type="ARBA" id="ARBA00004141"/>
    </source>
</evidence>
<feature type="transmembrane region" description="Helical" evidence="6">
    <location>
        <begin position="102"/>
        <end position="125"/>
    </location>
</feature>
<organism evidence="8 9">
    <name type="scientific">Aspergillus leporis</name>
    <dbReference type="NCBI Taxonomy" id="41062"/>
    <lineage>
        <taxon>Eukaryota</taxon>
        <taxon>Fungi</taxon>
        <taxon>Dikarya</taxon>
        <taxon>Ascomycota</taxon>
        <taxon>Pezizomycotina</taxon>
        <taxon>Eurotiomycetes</taxon>
        <taxon>Eurotiomycetidae</taxon>
        <taxon>Eurotiales</taxon>
        <taxon>Aspergillaceae</taxon>
        <taxon>Aspergillus</taxon>
        <taxon>Aspergillus subgen. Circumdati</taxon>
    </lineage>
</organism>
<evidence type="ECO:0000256" key="3">
    <source>
        <dbReference type="ARBA" id="ARBA00022989"/>
    </source>
</evidence>
<dbReference type="InterPro" id="IPR049326">
    <property type="entry name" value="Rhodopsin_dom_fungi"/>
</dbReference>
<dbReference type="PANTHER" id="PTHR33048">
    <property type="entry name" value="PTH11-LIKE INTEGRAL MEMBRANE PROTEIN (AFU_ORTHOLOGUE AFUA_5G11245)"/>
    <property type="match status" value="1"/>
</dbReference>
<evidence type="ECO:0000313" key="9">
    <source>
        <dbReference type="Proteomes" id="UP000326565"/>
    </source>
</evidence>
<evidence type="ECO:0000256" key="4">
    <source>
        <dbReference type="ARBA" id="ARBA00023136"/>
    </source>
</evidence>
<evidence type="ECO:0000256" key="6">
    <source>
        <dbReference type="SAM" id="Phobius"/>
    </source>
</evidence>